<feature type="transmembrane region" description="Helical" evidence="24">
    <location>
        <begin position="1829"/>
        <end position="1851"/>
    </location>
</feature>
<feature type="transmembrane region" description="Helical" evidence="24">
    <location>
        <begin position="369"/>
        <end position="394"/>
    </location>
</feature>
<keyword evidence="6" id="KW-0597">Phosphoprotein</keyword>
<feature type="transmembrane region" description="Helical" evidence="24">
    <location>
        <begin position="214"/>
        <end position="237"/>
    </location>
</feature>
<organism evidence="26 27">
    <name type="scientific">Phocoena sinus</name>
    <name type="common">Vaquita</name>
    <dbReference type="NCBI Taxonomy" id="42100"/>
    <lineage>
        <taxon>Eukaryota</taxon>
        <taxon>Metazoa</taxon>
        <taxon>Chordata</taxon>
        <taxon>Craniata</taxon>
        <taxon>Vertebrata</taxon>
        <taxon>Euteleostomi</taxon>
        <taxon>Mammalia</taxon>
        <taxon>Eutheria</taxon>
        <taxon>Laurasiatheria</taxon>
        <taxon>Artiodactyla</taxon>
        <taxon>Whippomorpha</taxon>
        <taxon>Cetacea</taxon>
        <taxon>Odontoceti</taxon>
        <taxon>Phocoenidae</taxon>
        <taxon>Phocoena</taxon>
    </lineage>
</organism>
<keyword evidence="5" id="KW-0963">Cytoplasm</keyword>
<keyword evidence="3" id="KW-0813">Transport</keyword>
<dbReference type="InterPro" id="IPR027359">
    <property type="entry name" value="Volt_channel_dom_sf"/>
</dbReference>
<feature type="region of interest" description="Disordered" evidence="23">
    <location>
        <begin position="2017"/>
        <end position="2073"/>
    </location>
</feature>
<dbReference type="InterPro" id="IPR005821">
    <property type="entry name" value="Ion_trans_dom"/>
</dbReference>
<evidence type="ECO:0000256" key="1">
    <source>
        <dbReference type="ARBA" id="ARBA00004496"/>
    </source>
</evidence>
<dbReference type="FunFam" id="1.20.120.350:FF:000007">
    <property type="entry name" value="Voltage-dependent T-type calcium channel subunit alpha"/>
    <property type="match status" value="1"/>
</dbReference>
<reference evidence="26" key="1">
    <citation type="submission" date="2019-08" db="EMBL/GenBank/DDBJ databases">
        <title>Phocoena sinus (Vaquita) genome, mPhoSin1, primary haplotype.</title>
        <authorList>
            <person name="Morin P."/>
            <person name="Mountcastle J."/>
            <person name="Fungtammasan C."/>
            <person name="Rhie A."/>
            <person name="Rojas-Bracho L."/>
            <person name="Smith C.R."/>
            <person name="Taylor B.L."/>
            <person name="Gulland F.M.D."/>
            <person name="Musser W."/>
            <person name="Houck M."/>
            <person name="Haase B."/>
            <person name="Paez S."/>
            <person name="Howe K."/>
            <person name="Torrance J."/>
            <person name="Formenti G."/>
            <person name="Phillippy A."/>
            <person name="Ryder O."/>
            <person name="Jarvis E.D."/>
            <person name="Fedrigo O."/>
        </authorList>
    </citation>
    <scope>NUCLEOTIDE SEQUENCE [LARGE SCALE GENOMIC DNA]</scope>
</reference>
<feature type="binding site" evidence="20">
    <location>
        <position position="923"/>
    </location>
    <ligand>
        <name>Ca(2+)</name>
        <dbReference type="ChEBI" id="CHEBI:29108"/>
    </ligand>
</feature>
<evidence type="ECO:0000256" key="16">
    <source>
        <dbReference type="ARBA" id="ARBA00023180"/>
    </source>
</evidence>
<feature type="compositionally biased region" description="Basic residues" evidence="23">
    <location>
        <begin position="484"/>
        <end position="506"/>
    </location>
</feature>
<keyword evidence="20" id="KW-0479">Metal-binding</keyword>
<comment type="subcellular location">
    <subcellularLocation>
        <location evidence="2">Cell membrane</location>
        <topology evidence="2">Multi-pass membrane protein</topology>
    </subcellularLocation>
    <subcellularLocation>
        <location evidence="1">Cytoplasm</location>
    </subcellularLocation>
    <subcellularLocation>
        <location evidence="21">Membrane</location>
        <topology evidence="21">Multi-pass membrane protein</topology>
    </subcellularLocation>
</comment>
<feature type="region of interest" description="Disordered" evidence="23">
    <location>
        <begin position="1877"/>
        <end position="1915"/>
    </location>
</feature>
<dbReference type="GO" id="GO:0046872">
    <property type="term" value="F:metal ion binding"/>
    <property type="evidence" value="ECO:0007669"/>
    <property type="project" value="UniProtKB-KW"/>
</dbReference>
<keyword evidence="13 24" id="KW-1133">Transmembrane helix</keyword>
<dbReference type="PRINTS" id="PR00167">
    <property type="entry name" value="CACHANNEL"/>
</dbReference>
<keyword evidence="16" id="KW-0325">Glycoprotein</keyword>
<keyword evidence="15 24" id="KW-0472">Membrane</keyword>
<dbReference type="FunFam" id="1.10.287.70:FF:000032">
    <property type="entry name" value="Voltage-dependent T-type calcium channel subunit alpha"/>
    <property type="match status" value="1"/>
</dbReference>
<dbReference type="FunFam" id="1.10.287.70:FF:000014">
    <property type="entry name" value="Voltage-dependent T-type calcium channel subunit alpha"/>
    <property type="match status" value="1"/>
</dbReference>
<keyword evidence="7 21" id="KW-0109">Calcium transport</keyword>
<dbReference type="GO" id="GO:0098703">
    <property type="term" value="P:calcium ion import across plasma membrane"/>
    <property type="evidence" value="ECO:0007669"/>
    <property type="project" value="TreeGrafter"/>
</dbReference>
<feature type="domain" description="Ion transport" evidence="25">
    <location>
        <begin position="1611"/>
        <end position="1861"/>
    </location>
</feature>
<feature type="domain" description="Ion transport" evidence="25">
    <location>
        <begin position="80"/>
        <end position="405"/>
    </location>
</feature>
<dbReference type="GO" id="GO:0005737">
    <property type="term" value="C:cytoplasm"/>
    <property type="evidence" value="ECO:0007669"/>
    <property type="project" value="UniProtKB-SubCell"/>
</dbReference>
<reference evidence="26" key="3">
    <citation type="submission" date="2025-09" db="UniProtKB">
        <authorList>
            <consortium name="Ensembl"/>
        </authorList>
    </citation>
    <scope>IDENTIFICATION</scope>
</reference>
<feature type="transmembrane region" description="Helical" evidence="24">
    <location>
        <begin position="941"/>
        <end position="964"/>
    </location>
</feature>
<dbReference type="Gene3D" id="1.20.120.350">
    <property type="entry name" value="Voltage-gated potassium channels. Chain C"/>
    <property type="match status" value="4"/>
</dbReference>
<evidence type="ECO:0000256" key="2">
    <source>
        <dbReference type="ARBA" id="ARBA00004651"/>
    </source>
</evidence>
<keyword evidence="27" id="KW-1185">Reference proteome</keyword>
<evidence type="ECO:0000256" key="14">
    <source>
        <dbReference type="ARBA" id="ARBA00023065"/>
    </source>
</evidence>
<feature type="transmembrane region" description="Helical" evidence="24">
    <location>
        <begin position="1514"/>
        <end position="1537"/>
    </location>
</feature>
<evidence type="ECO:0000313" key="26">
    <source>
        <dbReference type="Ensembl" id="ENSPSNP00000031376.1"/>
    </source>
</evidence>
<dbReference type="InterPro" id="IPR050599">
    <property type="entry name" value="VDCC_alpha-1_subunit"/>
</dbReference>
<feature type="domain" description="Ion transport" evidence="25">
    <location>
        <begin position="743"/>
        <end position="970"/>
    </location>
</feature>
<evidence type="ECO:0000256" key="24">
    <source>
        <dbReference type="SAM" id="Phobius"/>
    </source>
</evidence>
<evidence type="ECO:0000256" key="23">
    <source>
        <dbReference type="SAM" id="MobiDB-lite"/>
    </source>
</evidence>
<dbReference type="GO" id="GO:0008332">
    <property type="term" value="F:low voltage-gated calcium channel activity"/>
    <property type="evidence" value="ECO:0007669"/>
    <property type="project" value="UniProtKB-ARBA"/>
</dbReference>
<evidence type="ECO:0000256" key="3">
    <source>
        <dbReference type="ARBA" id="ARBA00022448"/>
    </source>
</evidence>
<sequence length="2210" mass="245109">MDEEEDGAGAEESGQPRSFMQLNDLSGAVGRPGPGSAEKDPGSVDSEAEGLPYPALAPVVFFYLSQDSRPRSWCLRTVCNPWFERISMLVILLNCVTLGMFRPCEDIACDSQRCRILQAFDDFIFAFFAVEMVVKMVALGIFGKKCYLGDTWNRLDFFIVIAGMLEYSLDLQNVSFSAVRTVRVLRPLRAINRVPSMRILVTLLLDTLPMLGNVLLLCFFVFFIFGIVGVQLWAGLLRNRCFLPENFSLPLSVDLERYYQTENEDENPFICSQPRENGMRSCRSVPTLRGDGGGGLPCGLDYEAYNSSSNTTCVNWNQYYTNCSAGEHNPFKGAINFDNIGYAWIAIFQVITLEGWVDIMYFVMDAHSFYNFIYFILLIIVGSFFMINLCLVVIATQFSETKQRESQLMREQRVRFLSNASTLASFSEPGSCYEELLKYLVYILRKAARRLAQVSRAAGVRAGLLSSPAPRGSQEPQPSGSCPRSHRRPSVHHLVHHHHHHHHHYHLGNGTLRVPRASPQIQDKDANGSRRLALPPPSTLALSGGPPGGAESVHSFYHADCHLEPVRCQAPPPRSPSEASGRTVGSGKVYPTMHTSPPPEMLKEKALMEVAPTSGPPTLTSLNIPPRPYSSMHKLLETQSTGACQSSCKISSPCLKADSGACGPDSCPYCVRTGAGEVELAGHEMPDSDSEAVYEFTQDAQHGDRQNPHSWRRRSLGLDVEPNSVLAFWRLVCDTFRKIVDSKYFGRGIMIAILVNTLSMGIEYHEQPEELTNALEISNIVFTSLFALEMLLKLLVYGPFGYIKNPYNIFDGVIVVISVWEIVGQQGGGLSVLRTFRLMRVLKLVRFLPALQRQLVVLMKTMDNVATFCMLLMLFIFIFSILGMHLFGCKFASERDGDTLPDRKNFDSLLWAIVTVFQILTQEDWNKVLYNGMASTSSWAALYFIALMTFGNYVLFNLLVAILVEGFQAEEISKREDASGQLSCIQLPVDSQGGDATKSESEPDFFSPSLDGDGDRKKRLALVSLGEHPELRRSLLPPLIIHTAATPMSLPKSSSTGLAEVLGPASRRASSSGSAEPGAPHETKSPPSARSSPHSPWSAASRWTSRRSSRNSLGRAPSLKRRSPSGERRSLLSGDGQESQDEQESSEEERASPAGSDCRRRGSLEREAKSSFDLPDTLQVPGLHRTASGRSSASEHRDCNGKSAPGRLTRALRPDDPPLDGDDGDDEGNLSKGERMRAWVRARLPACCLERDSWSAYIFPPQSRFRLLCHRIITHKMFDHVVLVIIFLNCITIAMERPRIDPHSAERIFLTLSNYIFTAVFLAEMTVKVVALGWCCGEQAYLRSSWNVLDGLLVLISVIDILVSMVSDSGTKILGMLRVLRLLRTLRPLRVISRAQGLKLVVETLMSSLKPIGNIVVICCAFFIIFGILGVQLFKGKFFVCQGEDTRNITNKSDCAEASYRWVRHKYNFDNLGQALMSLFVLASKDGWVDIMYDGLDAVGVDQQPIMNHNPWMLLYFISFLLIVAFFVLNMFVGVVVENFHKCRQHQEEEEARRREEKRLRRLEKKRRNLMLDDVIASGSSASAAPEAQCKPYYSDYSRFRLLVHHLCTSHYLDLFITGVIGLNVVTMAMEHYQQPQILDEALKICNYIFTVIFVLESVFKLVAFGFRRFFQDRWNQLDLAIVLLSIMGITLEEIEVNASLPINPTIIRIMRVLRIARVLKLLKMAVGMRALLDTVMQALPQVGNLGLLFMLLFFIFAALGVELFGDLECDETHPCEGLGRHATFRNFGMAFLTLFRVSTGDNWNGIMKDTLRDCDQESTCYNTVISPIYFVSFVLTAQFVLVNVVIAVLMKHLEESNKEAKEEAELEAELELEMKPLSPQAPSPPGSPFLWPGAEGPDSPGSPKPGAPHAAAHAEAVSHFSLEHPMMESHTEEVPVMLRPDLLTVRKSGVSRTHSLPNDSYMCRDGSTAEGSLGHRGWGLPKAQSGSVLSVHSQPADTSYILQLPKDAPHLLQPHGAPTWGTIPKLPPPGRSPLAQRPLRRQAAIRTDSLDVQGLDSGEDLLSEEEAPSPRDLKKCYSVEARSCPRRPASWLDEQRRHSIAVSCLDSGSQPRLGPGPSSLRGQPLGGPGSRPKKKLSPPSISIEPPESQSQGPRPPPSPGVCLRRRAPSSDSKDPSASGPPDSMAASPPPKKDVLSLSGLSSDPADLDP</sequence>
<dbReference type="SUPFAM" id="SSF81324">
    <property type="entry name" value="Voltage-gated potassium channels"/>
    <property type="match status" value="4"/>
</dbReference>
<keyword evidence="17" id="KW-0407">Ion channel</keyword>
<reference evidence="26" key="2">
    <citation type="submission" date="2025-08" db="UniProtKB">
        <authorList>
            <consortium name="Ensembl"/>
        </authorList>
    </citation>
    <scope>IDENTIFICATION</scope>
</reference>
<dbReference type="FunFam" id="1.10.287.70:FF:000029">
    <property type="entry name" value="Voltage-dependent T-type calcium channel subunit alpha"/>
    <property type="match status" value="1"/>
</dbReference>
<dbReference type="FunFam" id="1.20.120.350:FF:000012">
    <property type="entry name" value="Voltage-dependent T-type calcium channel subunit alpha"/>
    <property type="match status" value="1"/>
</dbReference>
<evidence type="ECO:0000256" key="20">
    <source>
        <dbReference type="PIRSR" id="PIRSR602077-1"/>
    </source>
</evidence>
<feature type="transmembrane region" description="Helical" evidence="24">
    <location>
        <begin position="744"/>
        <end position="762"/>
    </location>
</feature>
<comment type="function">
    <text evidence="21">Voltage-sensitive calcium channels (VSCC) mediate the entry of calcium ions into excitable cells and are also involved in a variety of calcium-dependent processes, including muscle contraction, hormone or neurotransmitter release, gene expression, cell motility, cell division and cell death. This channel gives rise to T-type calcium currents. T-type calcium channels belong to the "low-voltage activated (LVA)" group and are strongly blocked by nickel and mibefradil. A particularity of this type of channels is an opening at quite negative potentials, and a voltage-dependent inactivation. T-type channels serve pacemaking functions in both central neurons and cardiac nodal cells and support calcium signaling in secretory cells and vascular smooth muscle. They may also be involved in the modulation of firing patterns of neurons which is important for information processing as well as in cell growth processes.</text>
</comment>
<evidence type="ECO:0000259" key="25">
    <source>
        <dbReference type="Pfam" id="PF00520"/>
    </source>
</evidence>
<dbReference type="GeneTree" id="ENSGT00940000159664"/>
<keyword evidence="11 20" id="KW-0106">Calcium</keyword>
<evidence type="ECO:0000256" key="11">
    <source>
        <dbReference type="ARBA" id="ARBA00022837"/>
    </source>
</evidence>
<feature type="compositionally biased region" description="Acidic residues" evidence="23">
    <location>
        <begin position="1138"/>
        <end position="1147"/>
    </location>
</feature>
<feature type="compositionally biased region" description="Low complexity" evidence="23">
    <location>
        <begin position="1085"/>
        <end position="1103"/>
    </location>
</feature>
<feature type="transmembrane region" description="Helical" evidence="24">
    <location>
        <begin position="774"/>
        <end position="795"/>
    </location>
</feature>
<evidence type="ECO:0000256" key="5">
    <source>
        <dbReference type="ARBA" id="ARBA00022490"/>
    </source>
</evidence>
<protein>
    <recommendedName>
        <fullName evidence="21">Voltage-dependent T-type calcium channel subunit alpha</fullName>
    </recommendedName>
</protein>
<evidence type="ECO:0000256" key="17">
    <source>
        <dbReference type="ARBA" id="ARBA00023303"/>
    </source>
</evidence>
<evidence type="ECO:0000256" key="22">
    <source>
        <dbReference type="SAM" id="Coils"/>
    </source>
</evidence>
<dbReference type="FunFam" id="1.20.120.350:FF:000008">
    <property type="entry name" value="Voltage-dependent T-type calcium channel subunit alpha"/>
    <property type="match status" value="1"/>
</dbReference>
<keyword evidence="9 24" id="KW-0812">Transmembrane</keyword>
<keyword evidence="12 21" id="KW-0851">Voltage-gated channel</keyword>
<feature type="region of interest" description="Disordered" evidence="23">
    <location>
        <begin position="569"/>
        <end position="591"/>
    </location>
</feature>
<dbReference type="PANTHER" id="PTHR45628:SF33">
    <property type="entry name" value="VOLTAGE-DEPENDENT T-TYPE CALCIUM CHANNEL SUBUNIT ALPHA-1G"/>
    <property type="match status" value="1"/>
</dbReference>
<evidence type="ECO:0000256" key="6">
    <source>
        <dbReference type="ARBA" id="ARBA00022553"/>
    </source>
</evidence>
<feature type="transmembrane region" description="Helical" evidence="24">
    <location>
        <begin position="1277"/>
        <end position="1295"/>
    </location>
</feature>
<feature type="binding site" evidence="20">
    <location>
        <position position="1486"/>
    </location>
    <ligand>
        <name>Ca(2+)</name>
        <dbReference type="ChEBI" id="CHEBI:29108"/>
    </ligand>
</feature>
<feature type="compositionally biased region" description="Basic and acidic residues" evidence="23">
    <location>
        <begin position="1157"/>
        <end position="1170"/>
    </location>
</feature>
<keyword evidence="14" id="KW-0406">Ion transport</keyword>
<feature type="region of interest" description="Disordered" evidence="23">
    <location>
        <begin position="2105"/>
        <end position="2210"/>
    </location>
</feature>
<feature type="domain" description="Ion transport" evidence="25">
    <location>
        <begin position="1275"/>
        <end position="1547"/>
    </location>
</feature>
<feature type="coiled-coil region" evidence="22">
    <location>
        <begin position="1546"/>
        <end position="1573"/>
    </location>
</feature>
<feature type="compositionally biased region" description="Low complexity" evidence="23">
    <location>
        <begin position="2138"/>
        <end position="2153"/>
    </location>
</feature>
<feature type="transmembrane region" description="Helical" evidence="24">
    <location>
        <begin position="1645"/>
        <end position="1668"/>
    </location>
</feature>
<feature type="compositionally biased region" description="Acidic residues" evidence="23">
    <location>
        <begin position="1217"/>
        <end position="1228"/>
    </location>
</feature>
<keyword evidence="4" id="KW-1003">Cell membrane</keyword>
<dbReference type="GO" id="GO:0008331">
    <property type="term" value="F:high voltage-gated calcium channel activity"/>
    <property type="evidence" value="ECO:0007669"/>
    <property type="project" value="TreeGrafter"/>
</dbReference>
<feature type="transmembrane region" description="Helical" evidence="24">
    <location>
        <begin position="1315"/>
        <end position="1336"/>
    </location>
</feature>
<keyword evidence="22" id="KW-0175">Coiled coil</keyword>
<evidence type="ECO:0000256" key="19">
    <source>
        <dbReference type="ARBA" id="ARBA00061006"/>
    </source>
</evidence>
<dbReference type="Ensembl" id="ENSPSNT00000035200.1">
    <property type="protein sequence ID" value="ENSPSNP00000031376.1"/>
    <property type="gene ID" value="ENSPSNG00000022489.1"/>
</dbReference>
<feature type="region of interest" description="Disordered" evidence="23">
    <location>
        <begin position="465"/>
        <end position="549"/>
    </location>
</feature>
<evidence type="ECO:0000256" key="8">
    <source>
        <dbReference type="ARBA" id="ARBA00022673"/>
    </source>
</evidence>
<dbReference type="FunFam" id="1.10.287.70:FF:000018">
    <property type="entry name" value="Voltage-dependent T-type calcium channel subunit alpha"/>
    <property type="match status" value="1"/>
</dbReference>
<evidence type="ECO:0000313" key="27">
    <source>
        <dbReference type="Proteomes" id="UP000694554"/>
    </source>
</evidence>
<dbReference type="FunFam" id="1.20.120.350:FF:000009">
    <property type="entry name" value="Voltage-dependent T-type calcium channel subunit alpha"/>
    <property type="match status" value="1"/>
</dbReference>
<dbReference type="Gene3D" id="1.10.287.70">
    <property type="match status" value="4"/>
</dbReference>
<feature type="transmembrane region" description="Helical" evidence="24">
    <location>
        <begin position="1412"/>
        <end position="1434"/>
    </location>
</feature>
<proteinExistence type="inferred from homology"/>
<dbReference type="InterPro" id="IPR002077">
    <property type="entry name" value="VDCCAlpha1"/>
</dbReference>
<name>A0A8C9EFI7_PHOSS</name>
<dbReference type="PANTHER" id="PTHR45628">
    <property type="entry name" value="VOLTAGE-DEPENDENT CALCIUM CHANNEL TYPE A SUBUNIT ALPHA-1"/>
    <property type="match status" value="1"/>
</dbReference>
<feature type="transmembrane region" description="Helical" evidence="24">
    <location>
        <begin position="865"/>
        <end position="884"/>
    </location>
</feature>
<comment type="catalytic activity">
    <reaction evidence="18">
        <text>Ca(2+)(in) = Ca(2+)(out)</text>
        <dbReference type="Rhea" id="RHEA:29671"/>
        <dbReference type="ChEBI" id="CHEBI:29108"/>
    </reaction>
</comment>
<dbReference type="Proteomes" id="UP000694554">
    <property type="component" value="Chromosome 20"/>
</dbReference>
<evidence type="ECO:0000256" key="13">
    <source>
        <dbReference type="ARBA" id="ARBA00022989"/>
    </source>
</evidence>
<feature type="compositionally biased region" description="Low complexity" evidence="23">
    <location>
        <begin position="1063"/>
        <end position="1078"/>
    </location>
</feature>
<feature type="region of interest" description="Disordered" evidence="23">
    <location>
        <begin position="1"/>
        <end position="46"/>
    </location>
</feature>
<feature type="transmembrane region" description="Helical" evidence="24">
    <location>
        <begin position="1348"/>
        <end position="1367"/>
    </location>
</feature>
<dbReference type="InterPro" id="IPR005445">
    <property type="entry name" value="VDCC_T_a1"/>
</dbReference>
<evidence type="ECO:0000256" key="9">
    <source>
        <dbReference type="ARBA" id="ARBA00022692"/>
    </source>
</evidence>
<evidence type="ECO:0000256" key="4">
    <source>
        <dbReference type="ARBA" id="ARBA00022475"/>
    </source>
</evidence>
<evidence type="ECO:0000256" key="10">
    <source>
        <dbReference type="ARBA" id="ARBA00022737"/>
    </source>
</evidence>
<gene>
    <name evidence="26" type="primary">CACNA1G</name>
</gene>
<evidence type="ECO:0000256" key="15">
    <source>
        <dbReference type="ARBA" id="ARBA00023136"/>
    </source>
</evidence>
<dbReference type="PRINTS" id="PR01629">
    <property type="entry name" value="TVDCCALPHA1"/>
</dbReference>
<feature type="region of interest" description="Disordered" evidence="23">
    <location>
        <begin position="991"/>
        <end position="1013"/>
    </location>
</feature>
<keyword evidence="8 21" id="KW-0107">Calcium channel</keyword>
<feature type="transmembrane region" description="Helical" evidence="24">
    <location>
        <begin position="342"/>
        <end position="363"/>
    </location>
</feature>
<evidence type="ECO:0000256" key="21">
    <source>
        <dbReference type="RuleBase" id="RU003808"/>
    </source>
</evidence>
<feature type="transmembrane region" description="Helical" evidence="24">
    <location>
        <begin position="1612"/>
        <end position="1633"/>
    </location>
</feature>
<feature type="binding site" evidence="20">
    <location>
        <position position="354"/>
    </location>
    <ligand>
        <name>Ca(2+)</name>
        <dbReference type="ChEBI" id="CHEBI:29108"/>
    </ligand>
</feature>
<dbReference type="GO" id="GO:0005891">
    <property type="term" value="C:voltage-gated calcium channel complex"/>
    <property type="evidence" value="ECO:0007669"/>
    <property type="project" value="InterPro"/>
</dbReference>
<keyword evidence="10" id="KW-0677">Repeat</keyword>
<dbReference type="Pfam" id="PF00520">
    <property type="entry name" value="Ion_trans"/>
    <property type="match status" value="4"/>
</dbReference>
<evidence type="ECO:0000256" key="12">
    <source>
        <dbReference type="ARBA" id="ARBA00022882"/>
    </source>
</evidence>
<evidence type="ECO:0000256" key="7">
    <source>
        <dbReference type="ARBA" id="ARBA00022568"/>
    </source>
</evidence>
<feature type="compositionally biased region" description="Acidic residues" evidence="23">
    <location>
        <begin position="2058"/>
        <end position="2068"/>
    </location>
</feature>
<feature type="compositionally biased region" description="Polar residues" evidence="23">
    <location>
        <begin position="15"/>
        <end position="24"/>
    </location>
</feature>
<accession>A0A8C9EFI7</accession>
<feature type="region of interest" description="Disordered" evidence="23">
    <location>
        <begin position="1048"/>
        <end position="1231"/>
    </location>
</feature>
<comment type="similarity">
    <text evidence="19">Belongs to the calcium channel alpha-1 subunit (TC 1.A.1.11) family. CACNA1G subfamily.</text>
</comment>
<evidence type="ECO:0000256" key="18">
    <source>
        <dbReference type="ARBA" id="ARBA00036634"/>
    </source>
</evidence>
<feature type="transmembrane region" description="Helical" evidence="24">
    <location>
        <begin position="1746"/>
        <end position="1765"/>
    </location>
</feature>
<feature type="transmembrane region" description="Helical" evidence="24">
    <location>
        <begin position="122"/>
        <end position="142"/>
    </location>
</feature>